<dbReference type="PANTHER" id="PTHR10634">
    <property type="entry name" value="AN1-TYPE ZINC FINGER PROTEIN"/>
    <property type="match status" value="1"/>
</dbReference>
<dbReference type="Proteomes" id="UP000193648">
    <property type="component" value="Unassembled WGS sequence"/>
</dbReference>
<feature type="region of interest" description="Disordered" evidence="4">
    <location>
        <begin position="86"/>
        <end position="146"/>
    </location>
</feature>
<evidence type="ECO:0000256" key="2">
    <source>
        <dbReference type="ARBA" id="ARBA00022771"/>
    </source>
</evidence>
<evidence type="ECO:0000256" key="4">
    <source>
        <dbReference type="SAM" id="MobiDB-lite"/>
    </source>
</evidence>
<evidence type="ECO:0000313" key="6">
    <source>
        <dbReference type="EMBL" id="ORZ19190.1"/>
    </source>
</evidence>
<accession>A0A1Y2GS46</accession>
<dbReference type="InterPro" id="IPR050652">
    <property type="entry name" value="AN1_A20_ZnFinger"/>
</dbReference>
<dbReference type="RefSeq" id="XP_021882358.1">
    <property type="nucleotide sequence ID" value="XM_022023844.1"/>
</dbReference>
<dbReference type="GeneID" id="33565688"/>
<dbReference type="Pfam" id="PF01754">
    <property type="entry name" value="zf-A20"/>
    <property type="match status" value="1"/>
</dbReference>
<reference evidence="6 7" key="1">
    <citation type="submission" date="2016-07" db="EMBL/GenBank/DDBJ databases">
        <title>Pervasive Adenine N6-methylation of Active Genes in Fungi.</title>
        <authorList>
            <consortium name="DOE Joint Genome Institute"/>
            <person name="Mondo S.J."/>
            <person name="Dannebaum R.O."/>
            <person name="Kuo R.C."/>
            <person name="Labutti K."/>
            <person name="Haridas S."/>
            <person name="Kuo A."/>
            <person name="Salamov A."/>
            <person name="Ahrendt S.R."/>
            <person name="Lipzen A."/>
            <person name="Sullivan W."/>
            <person name="Andreopoulos W.B."/>
            <person name="Clum A."/>
            <person name="Lindquist E."/>
            <person name="Daum C."/>
            <person name="Ramamoorthy G.K."/>
            <person name="Gryganskyi A."/>
            <person name="Culley D."/>
            <person name="Magnuson J.K."/>
            <person name="James T.Y."/>
            <person name="O'Malley M.A."/>
            <person name="Stajich J.E."/>
            <person name="Spatafora J.W."/>
            <person name="Visel A."/>
            <person name="Grigoriev I.V."/>
        </authorList>
    </citation>
    <scope>NUCLEOTIDE SEQUENCE [LARGE SCALE GENOMIC DNA]</scope>
    <source>
        <strain evidence="6 7">NRRL 3116</strain>
    </source>
</reference>
<evidence type="ECO:0000256" key="3">
    <source>
        <dbReference type="ARBA" id="ARBA00022833"/>
    </source>
</evidence>
<protein>
    <recommendedName>
        <fullName evidence="5">A20-type domain-containing protein</fullName>
    </recommendedName>
</protein>
<dbReference type="GO" id="GO:0003677">
    <property type="term" value="F:DNA binding"/>
    <property type="evidence" value="ECO:0007669"/>
    <property type="project" value="InterPro"/>
</dbReference>
<feature type="compositionally biased region" description="Low complexity" evidence="4">
    <location>
        <begin position="86"/>
        <end position="96"/>
    </location>
</feature>
<keyword evidence="1" id="KW-0479">Metal-binding</keyword>
<dbReference type="SMART" id="SM00154">
    <property type="entry name" value="ZnF_AN1"/>
    <property type="match status" value="1"/>
</dbReference>
<evidence type="ECO:0000313" key="7">
    <source>
        <dbReference type="Proteomes" id="UP000193648"/>
    </source>
</evidence>
<dbReference type="AlphaFoldDB" id="A0A1Y2GS46"/>
<keyword evidence="7" id="KW-1185">Reference proteome</keyword>
<dbReference type="SUPFAM" id="SSF57716">
    <property type="entry name" value="Glucocorticoid receptor-like (DNA-binding domain)"/>
    <property type="match status" value="1"/>
</dbReference>
<sequence>MEDNNTSQNLPITCANGCGFYGNPINNNMCSKCFKEVSAKNNGDGSNAATNGTATAPSQKQTEPDLPMTHLAPVPAAAPIPSIPVHSAPVQAQPSPVTVPTPAPAPVPVVQQEPTPMDFTPTPMPAPSSTSQTSDNSAPGERKTQSNKGRCFMCRAKIPLAKQAINKCRCEYVFCDTHKAIDKHDCDYDFAKMGRDMLAKANPKLNDKPRGGRSFTRLE</sequence>
<feature type="compositionally biased region" description="Low complexity" evidence="4">
    <location>
        <begin position="41"/>
        <end position="56"/>
    </location>
</feature>
<dbReference type="EMBL" id="MCFF01000014">
    <property type="protein sequence ID" value="ORZ19190.1"/>
    <property type="molecule type" value="Genomic_DNA"/>
</dbReference>
<organism evidence="6 7">
    <name type="scientific">Lobosporangium transversale</name>
    <dbReference type="NCBI Taxonomy" id="64571"/>
    <lineage>
        <taxon>Eukaryota</taxon>
        <taxon>Fungi</taxon>
        <taxon>Fungi incertae sedis</taxon>
        <taxon>Mucoromycota</taxon>
        <taxon>Mortierellomycotina</taxon>
        <taxon>Mortierellomycetes</taxon>
        <taxon>Mortierellales</taxon>
        <taxon>Mortierellaceae</taxon>
        <taxon>Lobosporangium</taxon>
    </lineage>
</organism>
<dbReference type="InParanoid" id="A0A1Y2GS46"/>
<dbReference type="STRING" id="64571.A0A1Y2GS46"/>
<keyword evidence="2" id="KW-0863">Zinc-finger</keyword>
<dbReference type="InterPro" id="IPR035896">
    <property type="entry name" value="AN1-like_Znf"/>
</dbReference>
<dbReference type="InterPro" id="IPR000058">
    <property type="entry name" value="Znf_AN1"/>
</dbReference>
<dbReference type="Gene3D" id="1.20.5.4770">
    <property type="match status" value="1"/>
</dbReference>
<dbReference type="OrthoDB" id="428577at2759"/>
<evidence type="ECO:0000256" key="1">
    <source>
        <dbReference type="ARBA" id="ARBA00022723"/>
    </source>
</evidence>
<feature type="region of interest" description="Disordered" evidence="4">
    <location>
        <begin position="37"/>
        <end position="73"/>
    </location>
</feature>
<name>A0A1Y2GS46_9FUNG</name>
<evidence type="ECO:0000259" key="5">
    <source>
        <dbReference type="PROSITE" id="PS51036"/>
    </source>
</evidence>
<feature type="compositionally biased region" description="Pro residues" evidence="4">
    <location>
        <begin position="97"/>
        <end position="107"/>
    </location>
</feature>
<dbReference type="Gene3D" id="4.10.1110.10">
    <property type="entry name" value="AN1-like Zinc finger"/>
    <property type="match status" value="1"/>
</dbReference>
<comment type="caution">
    <text evidence="6">The sequence shown here is derived from an EMBL/GenBank/DDBJ whole genome shotgun (WGS) entry which is preliminary data.</text>
</comment>
<dbReference type="PROSITE" id="PS51036">
    <property type="entry name" value="ZF_A20"/>
    <property type="match status" value="1"/>
</dbReference>
<gene>
    <name evidence="6" type="ORF">BCR41DRAFT_351714</name>
</gene>
<feature type="domain" description="A20-type" evidence="5">
    <location>
        <begin position="8"/>
        <end position="42"/>
    </location>
</feature>
<feature type="compositionally biased region" description="Low complexity" evidence="4">
    <location>
        <begin position="108"/>
        <end position="134"/>
    </location>
</feature>
<dbReference type="InterPro" id="IPR002653">
    <property type="entry name" value="Znf_A20"/>
</dbReference>
<proteinExistence type="predicted"/>
<dbReference type="GO" id="GO:0008270">
    <property type="term" value="F:zinc ion binding"/>
    <property type="evidence" value="ECO:0007669"/>
    <property type="project" value="UniProtKB-KW"/>
</dbReference>
<dbReference type="SUPFAM" id="SSF118310">
    <property type="entry name" value="AN1-like Zinc finger"/>
    <property type="match status" value="1"/>
</dbReference>
<dbReference type="SMART" id="SM00259">
    <property type="entry name" value="ZnF_A20"/>
    <property type="match status" value="1"/>
</dbReference>
<keyword evidence="3" id="KW-0862">Zinc</keyword>